<dbReference type="Proteomes" id="UP000596095">
    <property type="component" value="Chromosome"/>
</dbReference>
<feature type="compositionally biased region" description="Polar residues" evidence="1">
    <location>
        <begin position="414"/>
        <end position="427"/>
    </location>
</feature>
<dbReference type="EMBL" id="CP067993">
    <property type="protein sequence ID" value="QQQ44092.1"/>
    <property type="molecule type" value="Genomic_DNA"/>
</dbReference>
<feature type="region of interest" description="Disordered" evidence="1">
    <location>
        <begin position="414"/>
        <end position="436"/>
    </location>
</feature>
<feature type="transmembrane region" description="Helical" evidence="2">
    <location>
        <begin position="337"/>
        <end position="358"/>
    </location>
</feature>
<dbReference type="AlphaFoldDB" id="A0ABD7CAC3"/>
<feature type="transmembrane region" description="Helical" evidence="2">
    <location>
        <begin position="77"/>
        <end position="95"/>
    </location>
</feature>
<gene>
    <name evidence="3" type="ORF">JJL50_08740</name>
</gene>
<keyword evidence="2" id="KW-1133">Transmembrane helix</keyword>
<reference evidence="3 4" key="1">
    <citation type="submission" date="2021-01" db="EMBL/GenBank/DDBJ databases">
        <title>Genome Characterization of a novel Stenotrophomonas isolate with high keratinase activity.</title>
        <authorList>
            <person name="Cao Z.-J."/>
        </authorList>
    </citation>
    <scope>NUCLEOTIDE SEQUENCE [LARGE SCALE GENOMIC DNA]</scope>
    <source>
        <strain evidence="3 4">DHHJ</strain>
    </source>
</reference>
<feature type="transmembrane region" description="Helical" evidence="2">
    <location>
        <begin position="232"/>
        <end position="253"/>
    </location>
</feature>
<keyword evidence="2" id="KW-0812">Transmembrane</keyword>
<feature type="transmembrane region" description="Helical" evidence="2">
    <location>
        <begin position="210"/>
        <end position="226"/>
    </location>
</feature>
<proteinExistence type="predicted"/>
<feature type="transmembrane region" description="Helical" evidence="2">
    <location>
        <begin position="12"/>
        <end position="34"/>
    </location>
</feature>
<name>A0ABD7CAC3_STEMA</name>
<evidence type="ECO:0000256" key="1">
    <source>
        <dbReference type="SAM" id="MobiDB-lite"/>
    </source>
</evidence>
<feature type="transmembrane region" description="Helical" evidence="2">
    <location>
        <begin position="46"/>
        <end position="65"/>
    </location>
</feature>
<feature type="transmembrane region" description="Helical" evidence="2">
    <location>
        <begin position="370"/>
        <end position="403"/>
    </location>
</feature>
<evidence type="ECO:0000313" key="4">
    <source>
        <dbReference type="Proteomes" id="UP000596095"/>
    </source>
</evidence>
<evidence type="ECO:0008006" key="5">
    <source>
        <dbReference type="Google" id="ProtNLM"/>
    </source>
</evidence>
<accession>A0ABD7CAC3</accession>
<keyword evidence="2" id="KW-0472">Membrane</keyword>
<sequence>MTLSLLLVLVYLKVHLTIPGLGIPYFWAHALAWLHLIRTNRAKMTLGFSALAAFALIFQYLLTAASYTNPSKQDFQYLIYWLLNFGTFLGSIAILQDCNPRTINRICRFFLYGMLLIAFSEVYLGARPVIDEVRSLYTSSSSLYNFVDRDLQQYGAVRATALTSEPSSAGNYFGFLVILLIATSQRIKIAFVEALVLCIAAAYLFRTPTLAFYIAFAAIILVFTKSNSNRTVLGNGLACITLAAAIVVPYLLYLNLLPGLASYTGGFTSTGSFYIRQIAPINTFLGMISESPLMGFGFQYAEHSRDINSVVLAADYGGFYTTSQLSDMHAGQFSTNAFWEFFSTNGVLGSIVLLAIYREALRAMNVPHHLFILLGSSTLLLAHGGLILPFTWTPVVALAYFAWRRGKVNSSAHANTVSHGELSTTRGSGPGEYNSLAGQARPALTTKLLNITSGTGTRQDKRWR</sequence>
<evidence type="ECO:0000256" key="2">
    <source>
        <dbReference type="SAM" id="Phobius"/>
    </source>
</evidence>
<evidence type="ECO:0000313" key="3">
    <source>
        <dbReference type="EMBL" id="QQQ44092.1"/>
    </source>
</evidence>
<protein>
    <recommendedName>
        <fullName evidence="5">Polymerase</fullName>
    </recommendedName>
</protein>
<feature type="transmembrane region" description="Helical" evidence="2">
    <location>
        <begin position="107"/>
        <end position="126"/>
    </location>
</feature>
<organism evidence="3 4">
    <name type="scientific">Stenotrophomonas maltophilia</name>
    <name type="common">Pseudomonas maltophilia</name>
    <name type="synonym">Xanthomonas maltophilia</name>
    <dbReference type="NCBI Taxonomy" id="40324"/>
    <lineage>
        <taxon>Bacteria</taxon>
        <taxon>Pseudomonadati</taxon>
        <taxon>Pseudomonadota</taxon>
        <taxon>Gammaproteobacteria</taxon>
        <taxon>Lysobacterales</taxon>
        <taxon>Lysobacteraceae</taxon>
        <taxon>Stenotrophomonas</taxon>
        <taxon>Stenotrophomonas maltophilia group</taxon>
    </lineage>
</organism>
<dbReference type="RefSeq" id="WP_201118896.1">
    <property type="nucleotide sequence ID" value="NZ_CP067993.1"/>
</dbReference>